<sequence length="271" mass="30633">MAHVSIIHHRGGLHDKYVVSVMAKLWAEDGLKVSAGRKWAEGADLGFLHLNKTRIKPNEVPIIPNGGRLLNGKALDISKRVISSLLVTPESNWDGRVIIKTDLNHFGIPEAQGKKPSWKAKLRSQVAKFSWQLARELPFKDYPVLSGLRKVPPWVWEDKRLIVEKFLPEIDSGYYCVRGWMFLGQQSYGWKLYSTHPLAKGGTMVKHDYLEDIPEGLEALRAMHGFDFGKFDYVMHEGRAVLLDANKTPAFVGDPASPRLRRLASGIHDYL</sequence>
<evidence type="ECO:0008006" key="3">
    <source>
        <dbReference type="Google" id="ProtNLM"/>
    </source>
</evidence>
<protein>
    <recommendedName>
        <fullName evidence="3">ATP-grasp domain-containing protein</fullName>
    </recommendedName>
</protein>
<gene>
    <name evidence="1" type="ORF">GCM10007315_00630</name>
</gene>
<evidence type="ECO:0000313" key="1">
    <source>
        <dbReference type="EMBL" id="GHC43510.1"/>
    </source>
</evidence>
<accession>A0A918TID3</accession>
<evidence type="ECO:0000313" key="2">
    <source>
        <dbReference type="Proteomes" id="UP000638981"/>
    </source>
</evidence>
<comment type="caution">
    <text evidence="1">The sequence shown here is derived from an EMBL/GenBank/DDBJ whole genome shotgun (WGS) entry which is preliminary data.</text>
</comment>
<organism evidence="1 2">
    <name type="scientific">Neogemmobacter tilapiae</name>
    <dbReference type="NCBI Taxonomy" id="875041"/>
    <lineage>
        <taxon>Bacteria</taxon>
        <taxon>Pseudomonadati</taxon>
        <taxon>Pseudomonadota</taxon>
        <taxon>Alphaproteobacteria</taxon>
        <taxon>Rhodobacterales</taxon>
        <taxon>Paracoccaceae</taxon>
        <taxon>Neogemmobacter</taxon>
    </lineage>
</organism>
<dbReference type="AlphaFoldDB" id="A0A918TID3"/>
<keyword evidence="2" id="KW-1185">Reference proteome</keyword>
<dbReference type="Proteomes" id="UP000638981">
    <property type="component" value="Unassembled WGS sequence"/>
</dbReference>
<proteinExistence type="predicted"/>
<reference evidence="1" key="1">
    <citation type="journal article" date="2014" name="Int. J. Syst. Evol. Microbiol.">
        <title>Complete genome sequence of Corynebacterium casei LMG S-19264T (=DSM 44701T), isolated from a smear-ripened cheese.</title>
        <authorList>
            <consortium name="US DOE Joint Genome Institute (JGI-PGF)"/>
            <person name="Walter F."/>
            <person name="Albersmeier A."/>
            <person name="Kalinowski J."/>
            <person name="Ruckert C."/>
        </authorList>
    </citation>
    <scope>NUCLEOTIDE SEQUENCE</scope>
    <source>
        <strain evidence="1">KCTC 23310</strain>
    </source>
</reference>
<name>A0A918TID3_9RHOB</name>
<reference evidence="1" key="2">
    <citation type="submission" date="2020-09" db="EMBL/GenBank/DDBJ databases">
        <authorList>
            <person name="Sun Q."/>
            <person name="Kim S."/>
        </authorList>
    </citation>
    <scope>NUCLEOTIDE SEQUENCE</scope>
    <source>
        <strain evidence="1">KCTC 23310</strain>
    </source>
</reference>
<dbReference type="EMBL" id="BMYJ01000001">
    <property type="protein sequence ID" value="GHC43510.1"/>
    <property type="molecule type" value="Genomic_DNA"/>
</dbReference>